<keyword evidence="2" id="KW-1185">Reference proteome</keyword>
<evidence type="ECO:0000313" key="1">
    <source>
        <dbReference type="EMBL" id="QDU42884.1"/>
    </source>
</evidence>
<accession>A0A517ZK59</accession>
<protein>
    <submittedName>
        <fullName evidence="1">Uncharacterized protein</fullName>
    </submittedName>
</protein>
<dbReference type="AlphaFoldDB" id="A0A517ZK59"/>
<gene>
    <name evidence="1" type="ORF">Mal52_13530</name>
</gene>
<dbReference type="RefSeq" id="WP_145374886.1">
    <property type="nucleotide sequence ID" value="NZ_CP036276.1"/>
</dbReference>
<name>A0A517ZK59_9PLAN</name>
<organism evidence="1 2">
    <name type="scientific">Symmachiella dynata</name>
    <dbReference type="NCBI Taxonomy" id="2527995"/>
    <lineage>
        <taxon>Bacteria</taxon>
        <taxon>Pseudomonadati</taxon>
        <taxon>Planctomycetota</taxon>
        <taxon>Planctomycetia</taxon>
        <taxon>Planctomycetales</taxon>
        <taxon>Planctomycetaceae</taxon>
        <taxon>Symmachiella</taxon>
    </lineage>
</organism>
<proteinExistence type="predicted"/>
<dbReference type="EMBL" id="CP036276">
    <property type="protein sequence ID" value="QDU42884.1"/>
    <property type="molecule type" value="Genomic_DNA"/>
</dbReference>
<reference evidence="1 2" key="1">
    <citation type="submission" date="2019-02" db="EMBL/GenBank/DDBJ databases">
        <title>Deep-cultivation of Planctomycetes and their phenomic and genomic characterization uncovers novel biology.</title>
        <authorList>
            <person name="Wiegand S."/>
            <person name="Jogler M."/>
            <person name="Boedeker C."/>
            <person name="Pinto D."/>
            <person name="Vollmers J."/>
            <person name="Rivas-Marin E."/>
            <person name="Kohn T."/>
            <person name="Peeters S.H."/>
            <person name="Heuer A."/>
            <person name="Rast P."/>
            <person name="Oberbeckmann S."/>
            <person name="Bunk B."/>
            <person name="Jeske O."/>
            <person name="Meyerdierks A."/>
            <person name="Storesund J.E."/>
            <person name="Kallscheuer N."/>
            <person name="Luecker S."/>
            <person name="Lage O.M."/>
            <person name="Pohl T."/>
            <person name="Merkel B.J."/>
            <person name="Hornburger P."/>
            <person name="Mueller R.-W."/>
            <person name="Bruemmer F."/>
            <person name="Labrenz M."/>
            <person name="Spormann A.M."/>
            <person name="Op den Camp H."/>
            <person name="Overmann J."/>
            <person name="Amann R."/>
            <person name="Jetten M.S.M."/>
            <person name="Mascher T."/>
            <person name="Medema M.H."/>
            <person name="Devos D.P."/>
            <person name="Kaster A.-K."/>
            <person name="Ovreas L."/>
            <person name="Rohde M."/>
            <person name="Galperin M.Y."/>
            <person name="Jogler C."/>
        </authorList>
    </citation>
    <scope>NUCLEOTIDE SEQUENCE [LARGE SCALE GENOMIC DNA]</scope>
    <source>
        <strain evidence="1 2">Mal52</strain>
    </source>
</reference>
<dbReference type="KEGG" id="sdyn:Mal52_13530"/>
<sequence>MDPQAAWKNLLDAHQARDGKGLCESAAALLDWLDRGGFPPQTIPGLTMSDRWNRAVAVAGCLTALAEAKPWDI</sequence>
<dbReference type="Proteomes" id="UP000319383">
    <property type="component" value="Chromosome"/>
</dbReference>
<evidence type="ECO:0000313" key="2">
    <source>
        <dbReference type="Proteomes" id="UP000319383"/>
    </source>
</evidence>